<dbReference type="Pfam" id="PF17186">
    <property type="entry name" value="Lipocalin_9"/>
    <property type="match status" value="1"/>
</dbReference>
<dbReference type="InterPro" id="IPR023374">
    <property type="entry name" value="AttH-like_dom_sf"/>
</dbReference>
<keyword evidence="1" id="KW-1133">Transmembrane helix</keyword>
<evidence type="ECO:0000313" key="4">
    <source>
        <dbReference type="Proteomes" id="UP000348942"/>
    </source>
</evidence>
<keyword evidence="4" id="KW-1185">Reference proteome</keyword>
<dbReference type="Pfam" id="PF07143">
    <property type="entry name" value="CrtC"/>
    <property type="match status" value="1"/>
</dbReference>
<keyword evidence="1" id="KW-0472">Membrane</keyword>
<accession>A0A5Q0TED7</accession>
<dbReference type="SUPFAM" id="SSF159245">
    <property type="entry name" value="AttH-like"/>
    <property type="match status" value="1"/>
</dbReference>
<protein>
    <submittedName>
        <fullName evidence="3">Carotenoid 1,2-hydratase</fullName>
    </submittedName>
</protein>
<dbReference type="AlphaFoldDB" id="A0A5Q0TED7"/>
<dbReference type="PANTHER" id="PTHR38591">
    <property type="entry name" value="HYDROLASE"/>
    <property type="match status" value="1"/>
</dbReference>
<dbReference type="Gene3D" id="2.40.370.10">
    <property type="entry name" value="AttH-like domain"/>
    <property type="match status" value="2"/>
</dbReference>
<dbReference type="RefSeq" id="WP_153447240.1">
    <property type="nucleotide sequence ID" value="NZ_CP045699.1"/>
</dbReference>
<dbReference type="PANTHER" id="PTHR38591:SF1">
    <property type="entry name" value="BLL1000 PROTEIN"/>
    <property type="match status" value="1"/>
</dbReference>
<gene>
    <name evidence="3" type="ORF">GFB47_06470</name>
</gene>
<evidence type="ECO:0000313" key="3">
    <source>
        <dbReference type="EMBL" id="QGA65091.1"/>
    </source>
</evidence>
<evidence type="ECO:0000259" key="2">
    <source>
        <dbReference type="Pfam" id="PF07143"/>
    </source>
</evidence>
<sequence>MKHNKCLGLKPIFIAVMVLCALILMPSLFKNFLTKTPESVEVTPLHYDKFVYEPVLPGKAVSIVKDMNEHTDFHYETWHYRANVKGSDGKDYGVQWLMYRIANSDNTGVGWKNAQIYTTQVVVSTEGKSWAQQRIARGGVGQAGVLMDPFRLWIDNWSWQSSNNTAAPSRIMVHSDDFSVDLRTASFGPYVLMGDKGYKVTHDLLSKASYQFSAPFLRTKGKLVLNGKTVEVQGLAWIDKEWGNDLVPEKGFAWDAFSIHLTDGRTLALNQYHQQDKMKYVTGTLAARNGSVINIDNDDIRLYPLEKVTLLDGRVLPLRWVIEIPKYDISLITQTMKKELWLPFWIPSWEGPIRVTGSQMGVGFMQLTYD</sequence>
<keyword evidence="1" id="KW-0812">Transmembrane</keyword>
<evidence type="ECO:0000256" key="1">
    <source>
        <dbReference type="SAM" id="Phobius"/>
    </source>
</evidence>
<feature type="domain" description="AttH" evidence="2">
    <location>
        <begin position="76"/>
        <end position="244"/>
    </location>
</feature>
<organism evidence="3 4">
    <name type="scientific">Vibrio algicola</name>
    <dbReference type="NCBI Taxonomy" id="2662262"/>
    <lineage>
        <taxon>Bacteria</taxon>
        <taxon>Pseudomonadati</taxon>
        <taxon>Pseudomonadota</taxon>
        <taxon>Gammaproteobacteria</taxon>
        <taxon>Vibrionales</taxon>
        <taxon>Vibrionaceae</taxon>
        <taxon>Vibrio</taxon>
    </lineage>
</organism>
<feature type="transmembrane region" description="Helical" evidence="1">
    <location>
        <begin position="12"/>
        <end position="29"/>
    </location>
</feature>
<dbReference type="EMBL" id="CP045699">
    <property type="protein sequence ID" value="QGA65091.1"/>
    <property type="molecule type" value="Genomic_DNA"/>
</dbReference>
<dbReference type="Proteomes" id="UP000348942">
    <property type="component" value="Chromosome 1"/>
</dbReference>
<reference evidence="3 4" key="1">
    <citation type="submission" date="2019-10" db="EMBL/GenBank/DDBJ databases">
        <title>Vibrio sp. nov., isolated from Coralline algae surface.</title>
        <authorList>
            <person name="Geng Y."/>
            <person name="Zhang X."/>
        </authorList>
    </citation>
    <scope>NUCLEOTIDE SEQUENCE [LARGE SCALE GENOMIC DNA]</scope>
    <source>
        <strain evidence="3 4">SM1977</strain>
    </source>
</reference>
<dbReference type="InterPro" id="IPR010791">
    <property type="entry name" value="AttH_dom"/>
</dbReference>
<name>A0A5Q0TED7_9VIBR</name>
<proteinExistence type="predicted"/>